<sequence>MGFLPWDSWLPDMPGGPRPAGSAPRSTIRALPPDADRKAAPAPRVRWPRQQPAADSTRPSPCRSPAAPPAFHRTGRVPACPTAVQPPAPARAALQAIAYKRSSRHKARVFSQLQALRIVFACKHTARRITGLDFACNNMQANAALEGSASAKSRENRAFTPEASPFPTVPQDIRSCVYLIADSHENAIFVDLDQVLSIIACNCMQYMTNAGEHHDQCRTE</sequence>
<proteinExistence type="predicted"/>
<dbReference type="AlphaFoldDB" id="A0A4R6E639"/>
<feature type="compositionally biased region" description="Low complexity" evidence="1">
    <location>
        <begin position="19"/>
        <end position="33"/>
    </location>
</feature>
<dbReference type="Proteomes" id="UP000295129">
    <property type="component" value="Unassembled WGS sequence"/>
</dbReference>
<evidence type="ECO:0000313" key="2">
    <source>
        <dbReference type="EMBL" id="TDN53377.1"/>
    </source>
</evidence>
<dbReference type="EMBL" id="SNVV01000005">
    <property type="protein sequence ID" value="TDN53377.1"/>
    <property type="molecule type" value="Genomic_DNA"/>
</dbReference>
<name>A0A4R6E639_9RHOO</name>
<comment type="caution">
    <text evidence="2">The sequence shown here is derived from an EMBL/GenBank/DDBJ whole genome shotgun (WGS) entry which is preliminary data.</text>
</comment>
<keyword evidence="3" id="KW-1185">Reference proteome</keyword>
<evidence type="ECO:0000256" key="1">
    <source>
        <dbReference type="SAM" id="MobiDB-lite"/>
    </source>
</evidence>
<feature type="region of interest" description="Disordered" evidence="1">
    <location>
        <begin position="1"/>
        <end position="74"/>
    </location>
</feature>
<organism evidence="2 3">
    <name type="scientific">Azoarcus indigens</name>
    <dbReference type="NCBI Taxonomy" id="29545"/>
    <lineage>
        <taxon>Bacteria</taxon>
        <taxon>Pseudomonadati</taxon>
        <taxon>Pseudomonadota</taxon>
        <taxon>Betaproteobacteria</taxon>
        <taxon>Rhodocyclales</taxon>
        <taxon>Zoogloeaceae</taxon>
        <taxon>Azoarcus</taxon>
    </lineage>
</organism>
<reference evidence="2 3" key="1">
    <citation type="submission" date="2019-03" db="EMBL/GenBank/DDBJ databases">
        <title>Genomic Encyclopedia of Type Strains, Phase IV (KMG-IV): sequencing the most valuable type-strain genomes for metagenomic binning, comparative biology and taxonomic classification.</title>
        <authorList>
            <person name="Goeker M."/>
        </authorList>
    </citation>
    <scope>NUCLEOTIDE SEQUENCE [LARGE SCALE GENOMIC DNA]</scope>
    <source>
        <strain evidence="2 3">DSM 12121</strain>
    </source>
</reference>
<accession>A0A4R6E639</accession>
<protein>
    <submittedName>
        <fullName evidence="2">Uncharacterized protein</fullName>
    </submittedName>
</protein>
<gene>
    <name evidence="2" type="ORF">C7389_10550</name>
</gene>
<evidence type="ECO:0000313" key="3">
    <source>
        <dbReference type="Proteomes" id="UP000295129"/>
    </source>
</evidence>